<reference evidence="2 3" key="1">
    <citation type="journal article" date="2011" name="Plasmid">
        <title>Streptomyces turgidiscabies Car8 contains a modular pathogenicity island that shares virulence genes with other actinobacterial plant pathogens.</title>
        <authorList>
            <person name="Huguet-Tapia J.C."/>
            <person name="Badger J.H."/>
            <person name="Loria R."/>
            <person name="Pettis G.S."/>
        </authorList>
    </citation>
    <scope>NUCLEOTIDE SEQUENCE [LARGE SCALE GENOMIC DNA]</scope>
    <source>
        <strain evidence="2 3">Car8</strain>
    </source>
</reference>
<protein>
    <submittedName>
        <fullName evidence="2">Uncharacterized protein</fullName>
    </submittedName>
</protein>
<evidence type="ECO:0000256" key="1">
    <source>
        <dbReference type="SAM" id="MobiDB-lite"/>
    </source>
</evidence>
<sequence length="101" mass="11263">MAKESREAKGARKAAAKAAARARAARITAGEIPEYLRQPSTVTRQLPPPKPQHKVVQVRPERPAKALIPPTDTELRPRDREQYADNAPPVWARGERHAQDD</sequence>
<comment type="caution">
    <text evidence="2">The sequence shown here is derived from an EMBL/GenBank/DDBJ whole genome shotgun (WGS) entry which is preliminary data.</text>
</comment>
<dbReference type="Proteomes" id="UP000010931">
    <property type="component" value="Unassembled WGS sequence"/>
</dbReference>
<gene>
    <name evidence="2" type="ORF">STRTUCAR8_10232</name>
</gene>
<accession>L7F2Y4</accession>
<proteinExistence type="predicted"/>
<feature type="region of interest" description="Disordered" evidence="1">
    <location>
        <begin position="38"/>
        <end position="101"/>
    </location>
</feature>
<keyword evidence="3" id="KW-1185">Reference proteome</keyword>
<dbReference type="AlphaFoldDB" id="L7F2Y4"/>
<evidence type="ECO:0000313" key="2">
    <source>
        <dbReference type="EMBL" id="ELP65642.1"/>
    </source>
</evidence>
<name>L7F2Y4_STRT8</name>
<feature type="compositionally biased region" description="Basic and acidic residues" evidence="1">
    <location>
        <begin position="73"/>
        <end position="83"/>
    </location>
</feature>
<dbReference type="EMBL" id="AEJB01000361">
    <property type="protein sequence ID" value="ELP65642.1"/>
    <property type="molecule type" value="Genomic_DNA"/>
</dbReference>
<organism evidence="2 3">
    <name type="scientific">Streptomyces turgidiscabies (strain Car8)</name>
    <dbReference type="NCBI Taxonomy" id="698760"/>
    <lineage>
        <taxon>Bacteria</taxon>
        <taxon>Bacillati</taxon>
        <taxon>Actinomycetota</taxon>
        <taxon>Actinomycetes</taxon>
        <taxon>Kitasatosporales</taxon>
        <taxon>Streptomycetaceae</taxon>
        <taxon>Streptomyces</taxon>
    </lineage>
</organism>
<evidence type="ECO:0000313" key="3">
    <source>
        <dbReference type="Proteomes" id="UP000010931"/>
    </source>
</evidence>